<dbReference type="InterPro" id="IPR016024">
    <property type="entry name" value="ARM-type_fold"/>
</dbReference>
<keyword evidence="2" id="KW-0677">Repeat</keyword>
<dbReference type="GO" id="GO:0032051">
    <property type="term" value="F:clathrin light chain binding"/>
    <property type="evidence" value="ECO:0007669"/>
    <property type="project" value="InterPro"/>
</dbReference>
<dbReference type="InterPro" id="IPR022365">
    <property type="entry name" value="Clathrin_H-chain_propeller_rpt"/>
</dbReference>
<feature type="repeat" description="CHCR" evidence="7">
    <location>
        <begin position="682"/>
        <end position="824"/>
    </location>
</feature>
<evidence type="ECO:0000256" key="5">
    <source>
        <dbReference type="ARBA" id="ARBA00023329"/>
    </source>
</evidence>
<dbReference type="FunFam" id="2.130.10.110:FF:000003">
    <property type="entry name" value="Clathrin heavy chain"/>
    <property type="match status" value="1"/>
</dbReference>
<proteinExistence type="inferred from homology"/>
<feature type="repeat" description="CHCR" evidence="7">
    <location>
        <begin position="532"/>
        <end position="679"/>
    </location>
</feature>
<dbReference type="InterPro" id="IPR016025">
    <property type="entry name" value="Clathrin_H-chain_N"/>
</dbReference>
<dbReference type="InterPro" id="IPR055358">
    <property type="entry name" value="CHCR"/>
</dbReference>
<dbReference type="Gene3D" id="2.130.10.110">
    <property type="entry name" value="Clathrin heavy-chain terminal domain"/>
    <property type="match status" value="1"/>
</dbReference>
<dbReference type="InterPro" id="IPR011990">
    <property type="entry name" value="TPR-like_helical_dom_sf"/>
</dbReference>
<keyword evidence="5 6" id="KW-0968">Cytoplasmic vesicle</keyword>
<feature type="repeat" description="CHCR" evidence="7">
    <location>
        <begin position="1422"/>
        <end position="1565"/>
    </location>
</feature>
<feature type="domain" description="Clathrin heavy chain linker core motif" evidence="8">
    <location>
        <begin position="325"/>
        <end position="348"/>
    </location>
</feature>
<organism evidence="9">
    <name type="scientific">Vannella robusta</name>
    <dbReference type="NCBI Taxonomy" id="1487602"/>
    <lineage>
        <taxon>Eukaryota</taxon>
        <taxon>Amoebozoa</taxon>
        <taxon>Discosea</taxon>
        <taxon>Flabellinia</taxon>
        <taxon>Vannellidae</taxon>
        <taxon>Vannella</taxon>
    </lineage>
</organism>
<protein>
    <recommendedName>
        <fullName evidence="6">Clathrin heavy chain</fullName>
    </recommendedName>
</protein>
<sequence>MGHPIRYQELLNLASLGLPQQSFSFLNCTMQSDKYICVKDTTGAQNTAVIVDIANPGNPVKFPVTADSILVHPAQKILSLRAGQTLQVYNVDEKIKLKEHVMSETIVFWKWISNNTLAIVTEGAVYHWSLEGNYPPTKIFDRTSNLAGHQIINYSSDITQKWLLLVGITLSNNRVVGAMQMYSVEKNVSQPIEGHCGAFTRVTLPGASAPSTLFSFANKGEAGAKLFVLEVGTEVKFQKKIVDFFFPKETPNDFPVAMQTSEKFNMIFMVSKYGYLYMFDLQTGATIYANRITTQTIFTTCRHTATNGLVGINNAGQVLSISVDENNIVPYICKTLNNIPLAIAIASKNNFPGADELFVRQFNALFGAGDYQGAARVACESPKEVLRTTQTIQRFKSAPANPGQPTPLLQYFSILLERGKLNQIESLELTRPVLQQGRKELIERWLQEDKLGCSEELGDLIRQVDLKLALQVYYKAEVKHKVIACFAETGQFDKIVAYAKKVEYKPDWLHLLQNIMNINRQGALQLATLLVTDPDGPMLDINHVVDLFMQHKMIEESTSLLLDVLKESKPEDADLQTKLLEINLNNGYAKVADAILENNVYQHYDRVKIGKLLERAGLYQRALQHYTDLKDIKRVLQFAHSMGPEFIVEYFGTLSLEESLECLEALLKNNKAQNSQIVVAVATKYAEQLGTGALIELFEKYKCYDGLFMFLQQIVNFSEDPNVHFKYIEAAVKVNQFSEVERVVQESQFYDPEAVRDFLMEAKLSDQVPLIVVCDRHGYVDMLTHYLYKNNLLRYIEVYLQKVNATQTPAVVGALLDDDCNEEYIKGLLQSVGNQCPVAELVEQVEKRNRTKIISNWLEDRINKDGNTDPATHNAMAYICVDLNREPEKFLTTNPYYDSVAVGKYCESRDPHLAVVAYRRGQCDRELVDVTNRNGLFRAQARYLVERQDEDLWEYVLTSEENQEYRRKVIDQIVQTALPESRNPDAISAAVKAFMSAELPNELIELLEKIVFECSDFTGNRHLQNLLILTAIKADKDKVMDYVNRLDSYDAPDIANIAIESGLYEAAFVIFRKAQYFAQAVDVLIDHIDNVERAAEFADGINSPEVFTRLGKAQLDRGQVKEAINSFIKASDHQYYHEVIDAAEEQDLYGDLVRYLQMCRSKGKDPTVETELVWSLAKTDNLRDMDDFVNGPNCANIQNVGDRCYNDGLYKAAKILFNSIPNYARLATTLVKLEEYSAGVDAAAKAGNTRTWKEVCMACVDAKQFRLAQTCGLHLIVRPDELEEIIQYYESRGYFEEIISVLEAGLISDRSHPPMFTELAILYSKYKPDKLMEHLRIFHSRLNMLKVLRVCERNHQWPELTFLYVNRTEFDLACVVMIEHSVDAWDHGMFKEIVPQVGSLEICYKAIQFYLEEHPTLLNDLLSALVSRVDHSRVINLVRKLGHLPLIKPYLLSIQKENIAAVNSAINELYIEEEDYESLRSSIDSYDNIETLELASLLEKHDLLEFRRIAAYLYKQNNKWQKSIELSKKDEKWRDVIDTAAASRNGELVSNIMKFFVEEGRKDCFAACLFTCYDLVAPDVVMELAWKHGMMDFAMPFFIQSMKNMNTRISELESRVLPQQPEMSAQGNDDQGFNGGSGFVGGSMDNSGFAGAGMMQGGSMNPGMMQGGSMNQMGGFVAPGGMQGGNMNPGMMNPSLMNQDGFGSF</sequence>
<dbReference type="Gene3D" id="1.25.40.10">
    <property type="entry name" value="Tetratricopeptide repeat domain"/>
    <property type="match status" value="3"/>
</dbReference>
<dbReference type="SUPFAM" id="SSF48371">
    <property type="entry name" value="ARM repeat"/>
    <property type="match status" value="5"/>
</dbReference>
<dbReference type="FunFam" id="1.25.40.10:FF:000005">
    <property type="entry name" value="Clathrin heavy chain"/>
    <property type="match status" value="1"/>
</dbReference>
<evidence type="ECO:0000313" key="9">
    <source>
        <dbReference type="EMBL" id="CAE2209898.1"/>
    </source>
</evidence>
<feature type="repeat" description="CHCR" evidence="7">
    <location>
        <begin position="829"/>
        <end position="969"/>
    </location>
</feature>
<feature type="repeat" description="CHCR" evidence="7">
    <location>
        <begin position="1127"/>
        <end position="1268"/>
    </location>
</feature>
<dbReference type="PANTHER" id="PTHR10292:SF1">
    <property type="entry name" value="CLATHRIN HEAVY CHAIN"/>
    <property type="match status" value="1"/>
</dbReference>
<evidence type="ECO:0000259" key="8">
    <source>
        <dbReference type="Pfam" id="PF09268"/>
    </source>
</evidence>
<dbReference type="InterPro" id="IPR000547">
    <property type="entry name" value="Clathrin_H-chain/VPS_repeat"/>
</dbReference>
<feature type="repeat" description="CHCR" evidence="7">
    <location>
        <begin position="978"/>
        <end position="1123"/>
    </location>
</feature>
<dbReference type="PANTHER" id="PTHR10292">
    <property type="entry name" value="CLATHRIN HEAVY CHAIN RELATED"/>
    <property type="match status" value="1"/>
</dbReference>
<dbReference type="Pfam" id="PF01394">
    <property type="entry name" value="Clathrin_propel"/>
    <property type="match status" value="1"/>
</dbReference>
<evidence type="ECO:0000256" key="2">
    <source>
        <dbReference type="ARBA" id="ARBA00022737"/>
    </source>
</evidence>
<dbReference type="GO" id="GO:0006898">
    <property type="term" value="P:receptor-mediated endocytosis"/>
    <property type="evidence" value="ECO:0007669"/>
    <property type="project" value="TreeGrafter"/>
</dbReference>
<dbReference type="InterPro" id="IPR015348">
    <property type="entry name" value="Clathrin_H-chain_linker_core"/>
</dbReference>
<feature type="repeat" description="CHCR" evidence="7">
    <location>
        <begin position="1273"/>
        <end position="1419"/>
    </location>
</feature>
<dbReference type="EMBL" id="HBKP01006616">
    <property type="protein sequence ID" value="CAE2209898.1"/>
    <property type="molecule type" value="Transcribed_RNA"/>
</dbReference>
<dbReference type="GO" id="GO:0005198">
    <property type="term" value="F:structural molecule activity"/>
    <property type="evidence" value="ECO:0007669"/>
    <property type="project" value="InterPro"/>
</dbReference>
<dbReference type="GO" id="GO:0071439">
    <property type="term" value="C:clathrin complex"/>
    <property type="evidence" value="ECO:0007669"/>
    <property type="project" value="InterPro"/>
</dbReference>
<dbReference type="GO" id="GO:0030132">
    <property type="term" value="C:clathrin coat of coated pit"/>
    <property type="evidence" value="ECO:0007669"/>
    <property type="project" value="InterPro"/>
</dbReference>
<accession>A0A7S4MAF4</accession>
<dbReference type="PROSITE" id="PS50236">
    <property type="entry name" value="CHCR"/>
    <property type="match status" value="7"/>
</dbReference>
<comment type="similarity">
    <text evidence="1 6">Belongs to the clathrin heavy chain family.</text>
</comment>
<keyword evidence="3 6" id="KW-0472">Membrane</keyword>
<dbReference type="InterPro" id="IPR016341">
    <property type="entry name" value="Clathrin_heavy_chain"/>
</dbReference>
<dbReference type="GO" id="GO:0030130">
    <property type="term" value="C:clathrin coat of trans-Golgi network vesicle"/>
    <property type="evidence" value="ECO:0007669"/>
    <property type="project" value="InterPro"/>
</dbReference>
<comment type="function">
    <text evidence="6">Clathrin is the major protein of the polyhedral coat of coated pits and vesicles.</text>
</comment>
<dbReference type="Gene3D" id="1.25.40.730">
    <property type="match status" value="1"/>
</dbReference>
<keyword evidence="4 6" id="KW-0168">Coated pit</keyword>
<evidence type="ECO:0000256" key="6">
    <source>
        <dbReference type="PIRNR" id="PIRNR002290"/>
    </source>
</evidence>
<dbReference type="SUPFAM" id="SSF50989">
    <property type="entry name" value="Clathrin heavy-chain terminal domain"/>
    <property type="match status" value="1"/>
</dbReference>
<evidence type="ECO:0000256" key="3">
    <source>
        <dbReference type="ARBA" id="ARBA00023136"/>
    </source>
</evidence>
<comment type="subcellular location">
    <subcellularLocation>
        <location evidence="6">Cytoplasmic vesicle membrane</location>
        <topology evidence="6">Peripheral membrane protein</topology>
        <orientation evidence="6">Cytoplasmic side</orientation>
    </subcellularLocation>
    <subcellularLocation>
        <location evidence="6">Membrane</location>
        <location evidence="6">Coated pit</location>
        <topology evidence="6">Peripheral membrane protein</topology>
        <orientation evidence="6">Cytoplasmic side</orientation>
    </subcellularLocation>
</comment>
<dbReference type="Pfam" id="PF09268">
    <property type="entry name" value="Clathrin-link"/>
    <property type="match status" value="1"/>
</dbReference>
<gene>
    <name evidence="9" type="ORF">VSP0166_LOCUS4779</name>
</gene>
<evidence type="ECO:0000256" key="7">
    <source>
        <dbReference type="PROSITE-ProRule" id="PRU01006"/>
    </source>
</evidence>
<dbReference type="Pfam" id="PF13838">
    <property type="entry name" value="Clathrin_H_link"/>
    <property type="match status" value="1"/>
</dbReference>
<reference evidence="9" key="1">
    <citation type="submission" date="2021-01" db="EMBL/GenBank/DDBJ databases">
        <authorList>
            <person name="Corre E."/>
            <person name="Pelletier E."/>
            <person name="Niang G."/>
            <person name="Scheremetjew M."/>
            <person name="Finn R."/>
            <person name="Kale V."/>
            <person name="Holt S."/>
            <person name="Cochrane G."/>
            <person name="Meng A."/>
            <person name="Brown T."/>
            <person name="Cohen L."/>
        </authorList>
    </citation>
    <scope>NUCLEOTIDE SEQUENCE</scope>
    <source>
        <strain evidence="9">DIVA3 518/3/11/1/6</strain>
    </source>
</reference>
<name>A0A7S4MAF4_9EUKA</name>
<dbReference type="PIRSF" id="PIRSF002290">
    <property type="entry name" value="Clathrin_H_chain"/>
    <property type="match status" value="1"/>
</dbReference>
<dbReference type="FunFam" id="1.25.40.10:FF:000001">
    <property type="entry name" value="Clathrin heavy chain"/>
    <property type="match status" value="1"/>
</dbReference>
<dbReference type="FunFam" id="1.25.40.10:FF:000002">
    <property type="entry name" value="Clathrin heavy chain"/>
    <property type="match status" value="1"/>
</dbReference>
<evidence type="ECO:0000256" key="1">
    <source>
        <dbReference type="ARBA" id="ARBA00009535"/>
    </source>
</evidence>
<dbReference type="SMART" id="SM00299">
    <property type="entry name" value="CLH"/>
    <property type="match status" value="7"/>
</dbReference>
<dbReference type="GO" id="GO:0006886">
    <property type="term" value="P:intracellular protein transport"/>
    <property type="evidence" value="ECO:0007669"/>
    <property type="project" value="UniProtKB-UniRule"/>
</dbReference>
<evidence type="ECO:0000256" key="4">
    <source>
        <dbReference type="ARBA" id="ARBA00023176"/>
    </source>
</evidence>
<dbReference type="Pfam" id="PF00637">
    <property type="entry name" value="Clathrin"/>
    <property type="match status" value="7"/>
</dbReference>